<evidence type="ECO:0000256" key="3">
    <source>
        <dbReference type="ARBA" id="ARBA00022840"/>
    </source>
</evidence>
<dbReference type="Gene3D" id="3.40.50.300">
    <property type="entry name" value="P-loop containing nucleotide triphosphate hydrolases"/>
    <property type="match status" value="1"/>
</dbReference>
<evidence type="ECO:0000256" key="2">
    <source>
        <dbReference type="ARBA" id="ARBA00022741"/>
    </source>
</evidence>
<name>A0A238JIS3_9RHOB</name>
<keyword evidence="6" id="KW-1185">Reference proteome</keyword>
<proteinExistence type="inferred from homology"/>
<sequence>MGVTVLAPDGSTSVSPALLAADGEAFSRESFLAEHLPYFSRVADDVLITRNGDLMATLRLEGLNPMTTPDAELDALRRAVAAIVAQTGDLYGFYIHRISVPQHLRLRPIKGNSFSAEIDRRWQKHVQSLKPRKKQLYLTILRRPDLTSRLPLLRGLARKGWVKDREARAQELNEVVGFFEVALANARPKRLSTSGGEWLGFLNTLNSGSFASVAFGQSALPLSHQLGDVRATFEGDTVRIDCATTGAHRYGSLFSIKSYPALTDVTLLDGLDLPLDVVLTNSFTPIPTNIMAERIQRIIRQMHASDDAAVSLRDQLAIAADDQEAGRIAFGNHHLSVAVYAESREMLERAAAQIKRAGQEIMAVIVRENMALKATYFAQHPGNFGYRARRTPISSVNFADFAALHGSVEGRGSEDSPWGDPVTVLPSVGTSGYRFNFHEAGEITKEPTVGHTLVLGRTGSGKTLTTAFLAAQSQRVGTRLFFFDKDRGLEMAVRALGGKYHEVRAGVPTGLNPLTTETDERGRAWLSDWLGTLLSTHGTLSGEQSRYIQNAVRQNAEAGASLQSFESFETLFRSLDDGGELQSRVGEWGPGGRYGWVFAGSTTGSGGETALALDGDIVGFDMTEILDMATERMAVLSYIFRQIERVVEDRRPTIIVLDEAWKLLDDAYFGARLENWLVTLRKMNCVVIMMTQYPSQLREARVGKTIVETVPTQILFPNDRATPADYDFLRVSEKEAALLTQPTAGQRIALIRSAGDSLFVDTDLSALGDLLPILGGGRTGETHVGSDWRNTPYFWRTKCE</sequence>
<dbReference type="InterPro" id="IPR018145">
    <property type="entry name" value="CagE_TrbE_VirB_cntrl_dom"/>
</dbReference>
<dbReference type="Gene3D" id="1.10.8.730">
    <property type="match status" value="1"/>
</dbReference>
<comment type="similarity">
    <text evidence="1">Belongs to the TrbE/VirB4 family.</text>
</comment>
<dbReference type="Pfam" id="PF03135">
    <property type="entry name" value="CagE_TrbE_VirB"/>
    <property type="match status" value="1"/>
</dbReference>
<dbReference type="SMART" id="SM00382">
    <property type="entry name" value="AAA"/>
    <property type="match status" value="1"/>
</dbReference>
<dbReference type="GO" id="GO:0005524">
    <property type="term" value="F:ATP binding"/>
    <property type="evidence" value="ECO:0007669"/>
    <property type="project" value="UniProtKB-KW"/>
</dbReference>
<organism evidence="5 6">
    <name type="scientific">Pelagimonas phthalicica</name>
    <dbReference type="NCBI Taxonomy" id="1037362"/>
    <lineage>
        <taxon>Bacteria</taxon>
        <taxon>Pseudomonadati</taxon>
        <taxon>Pseudomonadota</taxon>
        <taxon>Alphaproteobacteria</taxon>
        <taxon>Rhodobacterales</taxon>
        <taxon>Roseobacteraceae</taxon>
        <taxon>Pelagimonas</taxon>
    </lineage>
</organism>
<dbReference type="Proteomes" id="UP000225972">
    <property type="component" value="Unassembled WGS sequence"/>
</dbReference>
<keyword evidence="3" id="KW-0067">ATP-binding</keyword>
<dbReference type="EMBL" id="FXXP01000004">
    <property type="protein sequence ID" value="SMX30365.1"/>
    <property type="molecule type" value="Genomic_DNA"/>
</dbReference>
<dbReference type="OrthoDB" id="9816422at2"/>
<protein>
    <submittedName>
        <fullName evidence="5">Type IV secretion system protein virB4</fullName>
    </submittedName>
</protein>
<dbReference type="PANTHER" id="PTHR30121">
    <property type="entry name" value="UNCHARACTERIZED PROTEIN YJGR-RELATED"/>
    <property type="match status" value="1"/>
</dbReference>
<feature type="domain" description="AAA+ ATPase" evidence="4">
    <location>
        <begin position="448"/>
        <end position="712"/>
    </location>
</feature>
<gene>
    <name evidence="5" type="primary">virB4</name>
    <name evidence="5" type="ORF">TRP8649_04508</name>
</gene>
<evidence type="ECO:0000313" key="6">
    <source>
        <dbReference type="Proteomes" id="UP000225972"/>
    </source>
</evidence>
<dbReference type="RefSeq" id="WP_099249457.1">
    <property type="nucleotide sequence ID" value="NZ_FXXP01000004.1"/>
</dbReference>
<dbReference type="InterPro" id="IPR027417">
    <property type="entry name" value="P-loop_NTPase"/>
</dbReference>
<dbReference type="InterPro" id="IPR003593">
    <property type="entry name" value="AAA+_ATPase"/>
</dbReference>
<evidence type="ECO:0000313" key="5">
    <source>
        <dbReference type="EMBL" id="SMX30365.1"/>
    </source>
</evidence>
<keyword evidence="2" id="KW-0547">Nucleotide-binding</keyword>
<dbReference type="PANTHER" id="PTHR30121:SF12">
    <property type="entry name" value="TYPE IV SECRETION SYSTEM PROTEIN CAGE"/>
    <property type="match status" value="1"/>
</dbReference>
<dbReference type="AlphaFoldDB" id="A0A238JIS3"/>
<evidence type="ECO:0000259" key="4">
    <source>
        <dbReference type="SMART" id="SM00382"/>
    </source>
</evidence>
<evidence type="ECO:0000256" key="1">
    <source>
        <dbReference type="ARBA" id="ARBA00006512"/>
    </source>
</evidence>
<dbReference type="CDD" id="cd01127">
    <property type="entry name" value="TrwB_TraG_TraD_VirD4"/>
    <property type="match status" value="1"/>
</dbReference>
<dbReference type="InterPro" id="IPR051162">
    <property type="entry name" value="T4SS_component"/>
</dbReference>
<dbReference type="SUPFAM" id="SSF52540">
    <property type="entry name" value="P-loop containing nucleoside triphosphate hydrolases"/>
    <property type="match status" value="1"/>
</dbReference>
<reference evidence="6" key="1">
    <citation type="submission" date="2017-05" db="EMBL/GenBank/DDBJ databases">
        <authorList>
            <person name="Rodrigo-Torres L."/>
            <person name="Arahal R. D."/>
            <person name="Lucena T."/>
        </authorList>
    </citation>
    <scope>NUCLEOTIDE SEQUENCE [LARGE SCALE GENOMIC DNA]</scope>
    <source>
        <strain evidence="6">CECT 8649</strain>
    </source>
</reference>
<accession>A0A238JIS3</accession>